<gene>
    <name evidence="3" type="ORF">OSB04_011863</name>
</gene>
<dbReference type="InterPro" id="IPR036397">
    <property type="entry name" value="RNaseH_sf"/>
</dbReference>
<evidence type="ECO:0000256" key="1">
    <source>
        <dbReference type="SAM" id="MobiDB-lite"/>
    </source>
</evidence>
<dbReference type="PANTHER" id="PTHR45835">
    <property type="entry name" value="YALI0A06105P"/>
    <property type="match status" value="1"/>
</dbReference>
<protein>
    <recommendedName>
        <fullName evidence="2">Integrase catalytic domain-containing protein</fullName>
    </recommendedName>
</protein>
<dbReference type="PANTHER" id="PTHR45835:SF101">
    <property type="entry name" value="NUCLEOTIDYLTRANSFERASE, RIBONUCLEASE H"/>
    <property type="match status" value="1"/>
</dbReference>
<dbReference type="GO" id="GO:0015074">
    <property type="term" value="P:DNA integration"/>
    <property type="evidence" value="ECO:0007669"/>
    <property type="project" value="InterPro"/>
</dbReference>
<feature type="domain" description="Integrase catalytic" evidence="2">
    <location>
        <begin position="1"/>
        <end position="87"/>
    </location>
</feature>
<organism evidence="3 4">
    <name type="scientific">Centaurea solstitialis</name>
    <name type="common">yellow star-thistle</name>
    <dbReference type="NCBI Taxonomy" id="347529"/>
    <lineage>
        <taxon>Eukaryota</taxon>
        <taxon>Viridiplantae</taxon>
        <taxon>Streptophyta</taxon>
        <taxon>Embryophyta</taxon>
        <taxon>Tracheophyta</taxon>
        <taxon>Spermatophyta</taxon>
        <taxon>Magnoliopsida</taxon>
        <taxon>eudicotyledons</taxon>
        <taxon>Gunneridae</taxon>
        <taxon>Pentapetalae</taxon>
        <taxon>asterids</taxon>
        <taxon>campanulids</taxon>
        <taxon>Asterales</taxon>
        <taxon>Asteraceae</taxon>
        <taxon>Carduoideae</taxon>
        <taxon>Cardueae</taxon>
        <taxon>Centaureinae</taxon>
        <taxon>Centaurea</taxon>
    </lineage>
</organism>
<evidence type="ECO:0000313" key="4">
    <source>
        <dbReference type="Proteomes" id="UP001172457"/>
    </source>
</evidence>
<accession>A0AA38TA89</accession>
<dbReference type="AlphaFoldDB" id="A0AA38TA89"/>
<comment type="caution">
    <text evidence="3">The sequence shown here is derived from an EMBL/GenBank/DDBJ whole genome shotgun (WGS) entry which is preliminary data.</text>
</comment>
<dbReference type="InterPro" id="IPR001584">
    <property type="entry name" value="Integrase_cat-core"/>
</dbReference>
<dbReference type="GO" id="GO:0003676">
    <property type="term" value="F:nucleic acid binding"/>
    <property type="evidence" value="ECO:0007669"/>
    <property type="project" value="InterPro"/>
</dbReference>
<sequence>MDLITKLPKTPQKFDAIWVIVDRLTKSALFLAIWESSTAEQLAEIYVKEVVSRHGVPVSIISDRDVRFTSQFWERFHSELGTRLHLAPRTTLRQTVRASVRFRPWRTCFELVFWISEAVGIRICPWRSFRITTVTIRASGCRLLRCSTEGDAVPLSVGVRSDSAFSVAPRLFRGYRGYSEDSGTVADSSESAKELCGSAEVGFGVSGGRSSTTQGFPMEGRDPVSKERSSKFINGGHE</sequence>
<dbReference type="PROSITE" id="PS50994">
    <property type="entry name" value="INTEGRASE"/>
    <property type="match status" value="1"/>
</dbReference>
<name>A0AA38TA89_9ASTR</name>
<dbReference type="Proteomes" id="UP001172457">
    <property type="component" value="Chromosome 3"/>
</dbReference>
<proteinExistence type="predicted"/>
<dbReference type="Gene3D" id="3.30.420.10">
    <property type="entry name" value="Ribonuclease H-like superfamily/Ribonuclease H"/>
    <property type="match status" value="1"/>
</dbReference>
<feature type="compositionally biased region" description="Basic and acidic residues" evidence="1">
    <location>
        <begin position="219"/>
        <end position="238"/>
    </location>
</feature>
<feature type="region of interest" description="Disordered" evidence="1">
    <location>
        <begin position="203"/>
        <end position="238"/>
    </location>
</feature>
<dbReference type="InterPro" id="IPR012337">
    <property type="entry name" value="RNaseH-like_sf"/>
</dbReference>
<evidence type="ECO:0000259" key="2">
    <source>
        <dbReference type="PROSITE" id="PS50994"/>
    </source>
</evidence>
<reference evidence="3" key="1">
    <citation type="submission" date="2023-03" db="EMBL/GenBank/DDBJ databases">
        <title>Chromosome-scale reference genome and RAD-based genetic map of yellow starthistle (Centaurea solstitialis) reveal putative structural variation and QTLs associated with invader traits.</title>
        <authorList>
            <person name="Reatini B."/>
            <person name="Cang F.A."/>
            <person name="Jiang Q."/>
            <person name="Mckibben M.T.W."/>
            <person name="Barker M.S."/>
            <person name="Rieseberg L.H."/>
            <person name="Dlugosch K.M."/>
        </authorList>
    </citation>
    <scope>NUCLEOTIDE SEQUENCE</scope>
    <source>
        <strain evidence="3">CAN-66</strain>
        <tissue evidence="3">Leaf</tissue>
    </source>
</reference>
<dbReference type="SUPFAM" id="SSF53098">
    <property type="entry name" value="Ribonuclease H-like"/>
    <property type="match status" value="1"/>
</dbReference>
<keyword evidence="4" id="KW-1185">Reference proteome</keyword>
<dbReference type="EMBL" id="JARYMX010000003">
    <property type="protein sequence ID" value="KAJ9557249.1"/>
    <property type="molecule type" value="Genomic_DNA"/>
</dbReference>
<evidence type="ECO:0000313" key="3">
    <source>
        <dbReference type="EMBL" id="KAJ9557249.1"/>
    </source>
</evidence>